<dbReference type="InterPro" id="IPR000551">
    <property type="entry name" value="MerR-type_HTH_dom"/>
</dbReference>
<gene>
    <name evidence="4" type="ORF">ATL45_6645</name>
    <name evidence="5" type="ORF">SAMN05421805_101347</name>
</gene>
<dbReference type="InterPro" id="IPR047057">
    <property type="entry name" value="MerR_fam"/>
</dbReference>
<feature type="coiled-coil region" evidence="2">
    <location>
        <begin position="84"/>
        <end position="121"/>
    </location>
</feature>
<keyword evidence="7" id="KW-1185">Reference proteome</keyword>
<dbReference type="PROSITE" id="PS00552">
    <property type="entry name" value="HTH_MERR_1"/>
    <property type="match status" value="1"/>
</dbReference>
<dbReference type="PANTHER" id="PTHR30204">
    <property type="entry name" value="REDOX-CYCLING DRUG-SENSING TRANSCRIPTIONAL ACTIVATOR SOXR"/>
    <property type="match status" value="1"/>
</dbReference>
<dbReference type="STRING" id="455193.SAMN05421805_101347"/>
<evidence type="ECO:0000313" key="4">
    <source>
        <dbReference type="EMBL" id="RKT88215.1"/>
    </source>
</evidence>
<evidence type="ECO:0000256" key="2">
    <source>
        <dbReference type="SAM" id="Coils"/>
    </source>
</evidence>
<keyword evidence="2" id="KW-0175">Coiled coil</keyword>
<evidence type="ECO:0000313" key="7">
    <source>
        <dbReference type="Proteomes" id="UP000270697"/>
    </source>
</evidence>
<dbReference type="GO" id="GO:0003677">
    <property type="term" value="F:DNA binding"/>
    <property type="evidence" value="ECO:0007669"/>
    <property type="project" value="UniProtKB-KW"/>
</dbReference>
<reference evidence="4 7" key="2">
    <citation type="submission" date="2018-10" db="EMBL/GenBank/DDBJ databases">
        <title>Sequencing the genomes of 1000 actinobacteria strains.</title>
        <authorList>
            <person name="Klenk H.-P."/>
        </authorList>
    </citation>
    <scope>NUCLEOTIDE SEQUENCE [LARGE SCALE GENOMIC DNA]</scope>
    <source>
        <strain evidence="4 7">DSM 45119</strain>
    </source>
</reference>
<dbReference type="PANTHER" id="PTHR30204:SF93">
    <property type="entry name" value="HTH MERR-TYPE DOMAIN-CONTAINING PROTEIN"/>
    <property type="match status" value="1"/>
</dbReference>
<proteinExistence type="predicted"/>
<evidence type="ECO:0000259" key="3">
    <source>
        <dbReference type="PROSITE" id="PS50937"/>
    </source>
</evidence>
<protein>
    <submittedName>
        <fullName evidence="4">DNA-binding transcriptional MerR regulator</fullName>
    </submittedName>
    <submittedName>
        <fullName evidence="5">DNA-binding transcriptional regulator, MerR family</fullName>
    </submittedName>
</protein>
<dbReference type="SUPFAM" id="SSF46955">
    <property type="entry name" value="Putative DNA-binding domain"/>
    <property type="match status" value="1"/>
</dbReference>
<dbReference type="Pfam" id="PF13411">
    <property type="entry name" value="MerR_1"/>
    <property type="match status" value="1"/>
</dbReference>
<dbReference type="EMBL" id="FOUP01000001">
    <property type="protein sequence ID" value="SFM45907.1"/>
    <property type="molecule type" value="Genomic_DNA"/>
</dbReference>
<evidence type="ECO:0000313" key="6">
    <source>
        <dbReference type="Proteomes" id="UP000199398"/>
    </source>
</evidence>
<accession>A0A1I4R0X9</accession>
<organism evidence="5 6">
    <name type="scientific">Saccharopolyspora antimicrobica</name>
    <dbReference type="NCBI Taxonomy" id="455193"/>
    <lineage>
        <taxon>Bacteria</taxon>
        <taxon>Bacillati</taxon>
        <taxon>Actinomycetota</taxon>
        <taxon>Actinomycetes</taxon>
        <taxon>Pseudonocardiales</taxon>
        <taxon>Pseudonocardiaceae</taxon>
        <taxon>Saccharopolyspora</taxon>
    </lineage>
</organism>
<sequence length="123" mass="14582">MQIGELAARTGVSRRSLRYYEQRGLLHSRRTEVGWREYDEDVEVRVRNVHELLSAGLTVEDVRRVEPCLDQADHFPCDGVDEALEIHEARLAVLDERLARIQEHRDRLARRVERLREQREAQR</sequence>
<name>A0A1I4R0X9_9PSEU</name>
<keyword evidence="1 5" id="KW-0238">DNA-binding</keyword>
<reference evidence="5 6" key="1">
    <citation type="submission" date="2016-10" db="EMBL/GenBank/DDBJ databases">
        <authorList>
            <person name="de Groot N.N."/>
        </authorList>
    </citation>
    <scope>NUCLEOTIDE SEQUENCE [LARGE SCALE GENOMIC DNA]</scope>
    <source>
        <strain evidence="5 6">CPCC 201259</strain>
    </source>
</reference>
<dbReference type="GO" id="GO:0003700">
    <property type="term" value="F:DNA-binding transcription factor activity"/>
    <property type="evidence" value="ECO:0007669"/>
    <property type="project" value="InterPro"/>
</dbReference>
<dbReference type="EMBL" id="RBXX01000002">
    <property type="protein sequence ID" value="RKT88215.1"/>
    <property type="molecule type" value="Genomic_DNA"/>
</dbReference>
<dbReference type="Proteomes" id="UP000270697">
    <property type="component" value="Unassembled WGS sequence"/>
</dbReference>
<evidence type="ECO:0000313" key="5">
    <source>
        <dbReference type="EMBL" id="SFM45907.1"/>
    </source>
</evidence>
<dbReference type="PRINTS" id="PR00040">
    <property type="entry name" value="HTHMERR"/>
</dbReference>
<feature type="domain" description="HTH merR-type" evidence="3">
    <location>
        <begin position="1"/>
        <end position="68"/>
    </location>
</feature>
<dbReference type="PROSITE" id="PS50937">
    <property type="entry name" value="HTH_MERR_2"/>
    <property type="match status" value="1"/>
</dbReference>
<dbReference type="Gene3D" id="1.10.1660.10">
    <property type="match status" value="1"/>
</dbReference>
<dbReference type="Proteomes" id="UP000199398">
    <property type="component" value="Unassembled WGS sequence"/>
</dbReference>
<evidence type="ECO:0000256" key="1">
    <source>
        <dbReference type="ARBA" id="ARBA00023125"/>
    </source>
</evidence>
<dbReference type="InterPro" id="IPR009061">
    <property type="entry name" value="DNA-bd_dom_put_sf"/>
</dbReference>
<dbReference type="AlphaFoldDB" id="A0A1I4R0X9"/>
<dbReference type="SMART" id="SM00422">
    <property type="entry name" value="HTH_MERR"/>
    <property type="match status" value="1"/>
</dbReference>